<dbReference type="CDD" id="cd01335">
    <property type="entry name" value="Radical_SAM"/>
    <property type="match status" value="1"/>
</dbReference>
<evidence type="ECO:0000259" key="12">
    <source>
        <dbReference type="PROSITE" id="PS51918"/>
    </source>
</evidence>
<dbReference type="HAMAP" id="MF_01612">
    <property type="entry name" value="FO_synth_sub2"/>
    <property type="match status" value="1"/>
</dbReference>
<dbReference type="Pfam" id="PF19288">
    <property type="entry name" value="CofH_C"/>
    <property type="match status" value="1"/>
</dbReference>
<comment type="caution">
    <text evidence="13">The sequence shown here is derived from an EMBL/GenBank/DDBJ whole genome shotgun (WGS) entry which is preliminary data.</text>
</comment>
<dbReference type="PANTHER" id="PTHR43076:SF1">
    <property type="entry name" value="LIPOYL SYNTHASE 2"/>
    <property type="match status" value="1"/>
</dbReference>
<evidence type="ECO:0000313" key="13">
    <source>
        <dbReference type="EMBL" id="PSN92382.1"/>
    </source>
</evidence>
<organism evidence="13 14">
    <name type="scientific">Candidatus Marsarchaeota G2 archaeon OSP_D</name>
    <dbReference type="NCBI Taxonomy" id="1978157"/>
    <lineage>
        <taxon>Archaea</taxon>
        <taxon>Candidatus Marsarchaeota</taxon>
        <taxon>Candidatus Marsarchaeota group 2</taxon>
    </lineage>
</organism>
<dbReference type="InterPro" id="IPR006638">
    <property type="entry name" value="Elp3/MiaA/NifB-like_rSAM"/>
</dbReference>
<protein>
    <recommendedName>
        <fullName evidence="2">5-amino-6-(D-ribitylamino)uracil--L-tyrosine 4-hydroxyphenyl transferase</fullName>
        <ecNumber evidence="2">2.5.1.147</ecNumber>
    </recommendedName>
</protein>
<evidence type="ECO:0000256" key="9">
    <source>
        <dbReference type="ARBA" id="ARBA00048468"/>
    </source>
</evidence>
<feature type="binding site" evidence="11">
    <location>
        <position position="157"/>
    </location>
    <ligand>
        <name>(3R)-3-methyl-D-ornithine</name>
        <dbReference type="ChEBI" id="CHEBI:64642"/>
    </ligand>
</feature>
<reference evidence="13 14" key="1">
    <citation type="submission" date="2017-04" db="EMBL/GenBank/DDBJ databases">
        <title>Novel microbial lineages endemic to geothermal iron-oxide mats fill important gaps in the evolutionary history of Archaea.</title>
        <authorList>
            <person name="Jay Z.J."/>
            <person name="Beam J.P."/>
            <person name="Dlakic M."/>
            <person name="Rusch D.B."/>
            <person name="Kozubal M.A."/>
            <person name="Inskeep W.P."/>
        </authorList>
    </citation>
    <scope>NUCLEOTIDE SEQUENCE [LARGE SCALE GENOMIC DNA]</scope>
    <source>
        <strain evidence="13">OSP_D</strain>
    </source>
</reference>
<dbReference type="InterPro" id="IPR058240">
    <property type="entry name" value="rSAM_sf"/>
</dbReference>
<evidence type="ECO:0000256" key="2">
    <source>
        <dbReference type="ARBA" id="ARBA00012289"/>
    </source>
</evidence>
<name>A0A2R6B164_9ARCH</name>
<dbReference type="NCBIfam" id="NF005609">
    <property type="entry name" value="PRK07360.1"/>
    <property type="match status" value="1"/>
</dbReference>
<evidence type="ECO:0000256" key="10">
    <source>
        <dbReference type="PIRSR" id="PIRSR004762-1"/>
    </source>
</evidence>
<feature type="domain" description="Radical SAM core" evidence="12">
    <location>
        <begin position="67"/>
        <end position="306"/>
    </location>
</feature>
<accession>A0A2R6B164</accession>
<dbReference type="InterPro" id="IPR045567">
    <property type="entry name" value="CofH/MnqC-like_C"/>
</dbReference>
<evidence type="ECO:0000256" key="5">
    <source>
        <dbReference type="ARBA" id="ARBA00022691"/>
    </source>
</evidence>
<keyword evidence="5 10" id="KW-0949">S-adenosyl-L-methionine</keyword>
<dbReference type="Proteomes" id="UP000240322">
    <property type="component" value="Unassembled WGS sequence"/>
</dbReference>
<dbReference type="InterPro" id="IPR019940">
    <property type="entry name" value="CofH_family"/>
</dbReference>
<dbReference type="AlphaFoldDB" id="A0A2R6B164"/>
<feature type="binding site" evidence="11">
    <location>
        <position position="87"/>
    </location>
    <ligand>
        <name>S-adenosyl-L-methionine</name>
        <dbReference type="ChEBI" id="CHEBI:59789"/>
    </ligand>
</feature>
<dbReference type="InterPro" id="IPR007197">
    <property type="entry name" value="rSAM"/>
</dbReference>
<evidence type="ECO:0000256" key="7">
    <source>
        <dbReference type="ARBA" id="ARBA00023004"/>
    </source>
</evidence>
<evidence type="ECO:0000256" key="8">
    <source>
        <dbReference type="ARBA" id="ARBA00023014"/>
    </source>
</evidence>
<feature type="binding site" evidence="11">
    <location>
        <position position="193"/>
    </location>
    <ligand>
        <name>S-adenosyl-L-methionine</name>
        <dbReference type="ChEBI" id="CHEBI:59789"/>
    </ligand>
</feature>
<dbReference type="Gene3D" id="3.20.20.70">
    <property type="entry name" value="Aldolase class I"/>
    <property type="match status" value="1"/>
</dbReference>
<dbReference type="GO" id="GO:0044689">
    <property type="term" value="F:7,8-didemethyl-8-hydroxy-5-deazariboflavin synthase activity"/>
    <property type="evidence" value="ECO:0007669"/>
    <property type="project" value="TreeGrafter"/>
</dbReference>
<dbReference type="PROSITE" id="PS51918">
    <property type="entry name" value="RADICAL_SAM"/>
    <property type="match status" value="1"/>
</dbReference>
<dbReference type="PANTHER" id="PTHR43076">
    <property type="entry name" value="FO SYNTHASE (COFH)"/>
    <property type="match status" value="1"/>
</dbReference>
<feature type="binding site" evidence="10">
    <location>
        <position position="81"/>
    </location>
    <ligand>
        <name>[4Fe-4S] cluster</name>
        <dbReference type="ChEBI" id="CHEBI:49883"/>
        <note>4Fe-4S-S-AdoMet</note>
    </ligand>
</feature>
<comment type="pathway">
    <text evidence="1">Cofactor biosynthesis; coenzyme F0 biosynthesis.</text>
</comment>
<dbReference type="NCBIfam" id="TIGR03551">
    <property type="entry name" value="F420_cofH"/>
    <property type="match status" value="1"/>
</dbReference>
<keyword evidence="6" id="KW-0479">Metal-binding</keyword>
<dbReference type="InterPro" id="IPR034405">
    <property type="entry name" value="F420"/>
</dbReference>
<feature type="binding site" evidence="10">
    <location>
        <position position="85"/>
    </location>
    <ligand>
        <name>[4Fe-4S] cluster</name>
        <dbReference type="ChEBI" id="CHEBI:49883"/>
        <note>4Fe-4S-S-AdoMet</note>
    </ligand>
</feature>
<keyword evidence="4" id="KW-0808">Transferase</keyword>
<dbReference type="SFLD" id="SFLDG01064">
    <property type="entry name" value="F420__menaquinone_cofactor_bio"/>
    <property type="match status" value="1"/>
</dbReference>
<gene>
    <name evidence="13" type="ORF">B9Q03_01275</name>
</gene>
<dbReference type="SMART" id="SM00729">
    <property type="entry name" value="Elp3"/>
    <property type="match status" value="1"/>
</dbReference>
<dbReference type="NCBIfam" id="TIGR00423">
    <property type="entry name" value="CofH family radical SAM protein"/>
    <property type="match status" value="1"/>
</dbReference>
<dbReference type="InterPro" id="IPR020050">
    <property type="entry name" value="FO_synthase_su2"/>
</dbReference>
<sequence length="427" mass="47229">MGSLLGILESELKNIEGDVSSILDKALDGREVNVEEGAKLFGVKAGALTLLLLTADYLRKKSVGDFATFVVNRNINFTNVCVKRCGFCAFSRDHRTEEGYFLPISEVIRRAKEARAFGATEVCIQAGLAPSVSGELYPALVRSIKKEVPELHIHAFSPEEVKYGSKRMGVSYKEFLLMLKEAGIGSLPGTSAEILDQRVRDLISPGRIKVDEWVEIIRTAHLLGIPTTSTIMYGHVETDLERAKHIALIREIQKETRGFTEFVPLSLVHWEAPMYTKKLLNVEFRLPTGADVLRMYAVSRVMLNGYISNIQVSWVKEGPRFSQIGLLAGANDMGGTLMNESISTAAGAANGQLVRPKEFIRMATDLNRIPAERSTLYKIIHIHSSASPSHPLDSVSNPEEVFGSYQKLVRASEHRFINSVNRGVDIA</sequence>
<evidence type="ECO:0000256" key="4">
    <source>
        <dbReference type="ARBA" id="ARBA00022679"/>
    </source>
</evidence>
<dbReference type="InterPro" id="IPR013785">
    <property type="entry name" value="Aldolase_TIM"/>
</dbReference>
<evidence type="ECO:0000256" key="11">
    <source>
        <dbReference type="PIRSR" id="PIRSR004762-2"/>
    </source>
</evidence>
<dbReference type="Pfam" id="PF04055">
    <property type="entry name" value="Radical_SAM"/>
    <property type="match status" value="1"/>
</dbReference>
<dbReference type="SFLD" id="SFLDG01388">
    <property type="entry name" value="7_8-didemethyl-8-hydroxy-5-dea"/>
    <property type="match status" value="1"/>
</dbReference>
<dbReference type="SFLD" id="SFLDS00029">
    <property type="entry name" value="Radical_SAM"/>
    <property type="match status" value="1"/>
</dbReference>
<comment type="catalytic activity">
    <reaction evidence="9">
        <text>5-amino-6-(D-ribitylamino)uracil + L-tyrosine + S-adenosyl-L-methionine = 5-amino-5-(4-hydroxybenzyl)-6-(D-ribitylimino)-5,6-dihydrouracil + 2-iminoacetate + 5'-deoxyadenosine + L-methionine + H(+)</text>
        <dbReference type="Rhea" id="RHEA:55200"/>
        <dbReference type="ChEBI" id="CHEBI:15378"/>
        <dbReference type="ChEBI" id="CHEBI:15934"/>
        <dbReference type="ChEBI" id="CHEBI:17319"/>
        <dbReference type="ChEBI" id="CHEBI:57844"/>
        <dbReference type="ChEBI" id="CHEBI:58315"/>
        <dbReference type="ChEBI" id="CHEBI:59789"/>
        <dbReference type="ChEBI" id="CHEBI:77846"/>
        <dbReference type="ChEBI" id="CHEBI:85936"/>
        <dbReference type="EC" id="2.5.1.147"/>
    </reaction>
</comment>
<evidence type="ECO:0000256" key="1">
    <source>
        <dbReference type="ARBA" id="ARBA00004712"/>
    </source>
</evidence>
<dbReference type="EC" id="2.5.1.147" evidence="2"/>
<dbReference type="SFLD" id="SFLDG01389">
    <property type="entry name" value="menaquinone_synthsis_involved"/>
    <property type="match status" value="1"/>
</dbReference>
<keyword evidence="8 10" id="KW-0411">Iron-sulfur</keyword>
<evidence type="ECO:0000313" key="14">
    <source>
        <dbReference type="Proteomes" id="UP000240322"/>
    </source>
</evidence>
<dbReference type="PIRSF" id="PIRSF004762">
    <property type="entry name" value="CHP00423"/>
    <property type="match status" value="1"/>
</dbReference>
<keyword evidence="7 10" id="KW-0408">Iron</keyword>
<dbReference type="GO" id="GO:0046872">
    <property type="term" value="F:metal ion binding"/>
    <property type="evidence" value="ECO:0007669"/>
    <property type="project" value="UniProtKB-KW"/>
</dbReference>
<feature type="binding site" evidence="10">
    <location>
        <position position="88"/>
    </location>
    <ligand>
        <name>[4Fe-4S] cluster</name>
        <dbReference type="ChEBI" id="CHEBI:49883"/>
        <note>4Fe-4S-S-AdoMet</note>
    </ligand>
</feature>
<evidence type="ECO:0000256" key="3">
    <source>
        <dbReference type="ARBA" id="ARBA00022485"/>
    </source>
</evidence>
<dbReference type="UniPathway" id="UPA00072"/>
<keyword evidence="3 10" id="KW-0004">4Fe-4S</keyword>
<evidence type="ECO:0000256" key="6">
    <source>
        <dbReference type="ARBA" id="ARBA00022723"/>
    </source>
</evidence>
<dbReference type="SUPFAM" id="SSF102114">
    <property type="entry name" value="Radical SAM enzymes"/>
    <property type="match status" value="1"/>
</dbReference>
<dbReference type="GO" id="GO:0141093">
    <property type="term" value="F:5-amino-6-(D-ribitylamino)uracil--L-tyrosine 4-hydroxyphenyl transferase activity"/>
    <property type="evidence" value="ECO:0007669"/>
    <property type="project" value="UniProtKB-EC"/>
</dbReference>
<comment type="cofactor">
    <cofactor evidence="10">
        <name>[4Fe-4S] cluster</name>
        <dbReference type="ChEBI" id="CHEBI:49883"/>
    </cofactor>
    <text evidence="10">Binds 1 [4Fe-4S] cluster. The cluster is coordinated with 3 cysteines and an exchangeable S-adenosyl-L-methionine.</text>
</comment>
<feature type="binding site" evidence="11">
    <location>
        <position position="313"/>
    </location>
    <ligand>
        <name>(3R)-3-methyl-D-ornithine</name>
        <dbReference type="ChEBI" id="CHEBI:64642"/>
    </ligand>
</feature>
<dbReference type="EMBL" id="NEXE01000005">
    <property type="protein sequence ID" value="PSN92382.1"/>
    <property type="molecule type" value="Genomic_DNA"/>
</dbReference>
<proteinExistence type="inferred from homology"/>
<dbReference type="GO" id="GO:0051539">
    <property type="term" value="F:4 iron, 4 sulfur cluster binding"/>
    <property type="evidence" value="ECO:0007669"/>
    <property type="project" value="UniProtKB-KW"/>
</dbReference>